<dbReference type="InterPro" id="IPR051792">
    <property type="entry name" value="GGT_bact"/>
</dbReference>
<dbReference type="PANTHER" id="PTHR43199">
    <property type="entry name" value="GLUTATHIONE HYDROLASE"/>
    <property type="match status" value="1"/>
</dbReference>
<keyword evidence="6" id="KW-1185">Reference proteome</keyword>
<dbReference type="InterPro" id="IPR029055">
    <property type="entry name" value="Ntn_hydrolases_N"/>
</dbReference>
<dbReference type="Pfam" id="PF01019">
    <property type="entry name" value="G_glu_transpept"/>
    <property type="match status" value="1"/>
</dbReference>
<accession>A0ABP8JRG2</accession>
<sequence>MGGRVAIAATGPVSLAAGREVALAGGNAVDVAVAAAMAAMSTEPGIVSLAGGAFISAWPAGGDPVVIDGNVQMPGRGLPVDRFGGGVEEVSFGYGGGVTLFGGHGSVATPGSVTACELAVEELGTVPWADVVAPAARACREGYPVGSAATRYLTFSAHPLFGRDPEALAIVTRSDGSPLEPGDVCTNHLLAEVLDLVGRDGASVLSTGEVGRAMVADMEAHGGLVTHRDFAEYTPLVRPPVRRAVGEWDLAVNPPPSVGGPMLAVMLGEIGRRGDWHWPDIIEIQRAVLSYRRSVHDVSPDLDAAGHELLLSVDRHGLAGLPTSASTANVSAVDSDGTACTITVSSGYGAGITVPGTGMLLNNALGEPELNRLGLHKVAPGIRLASNMAPTTGRTRDGRVLAIGSPGADRITTALMQVLGQGCLHGADLAHAIEAPRLHVSFDADGTPVVDHESDDAIADAVRGLGLRGTDHGRHQMFFGGVGAAFRHADGVVEAAGDPRREAAVEVVSRA</sequence>
<dbReference type="Proteomes" id="UP001500390">
    <property type="component" value="Unassembled WGS sequence"/>
</dbReference>
<keyword evidence="4" id="KW-0865">Zymogen</keyword>
<dbReference type="PRINTS" id="PR01210">
    <property type="entry name" value="GGTRANSPTASE"/>
</dbReference>
<comment type="caution">
    <text evidence="5">The sequence shown here is derived from an EMBL/GenBank/DDBJ whole genome shotgun (WGS) entry which is preliminary data.</text>
</comment>
<gene>
    <name evidence="5" type="ORF">GCM10023153_16530</name>
</gene>
<proteinExistence type="inferred from homology"/>
<reference evidence="6" key="1">
    <citation type="journal article" date="2019" name="Int. J. Syst. Evol. Microbiol.">
        <title>The Global Catalogue of Microorganisms (GCM) 10K type strain sequencing project: providing services to taxonomists for standard genome sequencing and annotation.</title>
        <authorList>
            <consortium name="The Broad Institute Genomics Platform"/>
            <consortium name="The Broad Institute Genome Sequencing Center for Infectious Disease"/>
            <person name="Wu L."/>
            <person name="Ma J."/>
        </authorList>
    </citation>
    <scope>NUCLEOTIDE SEQUENCE [LARGE SCALE GENOMIC DNA]</scope>
    <source>
        <strain evidence="6">JCM 17738</strain>
    </source>
</reference>
<evidence type="ECO:0000313" key="5">
    <source>
        <dbReference type="EMBL" id="GAA4394945.1"/>
    </source>
</evidence>
<dbReference type="SUPFAM" id="SSF56235">
    <property type="entry name" value="N-terminal nucleophile aminohydrolases (Ntn hydrolases)"/>
    <property type="match status" value="1"/>
</dbReference>
<dbReference type="InterPro" id="IPR043137">
    <property type="entry name" value="GGT_ssub_C"/>
</dbReference>
<evidence type="ECO:0000256" key="1">
    <source>
        <dbReference type="ARBA" id="ARBA00009381"/>
    </source>
</evidence>
<evidence type="ECO:0000256" key="4">
    <source>
        <dbReference type="ARBA" id="ARBA00023145"/>
    </source>
</evidence>
<comment type="similarity">
    <text evidence="1">Belongs to the gamma-glutamyltransferase family.</text>
</comment>
<organism evidence="5 6">
    <name type="scientific">Ornithinibacter aureus</name>
    <dbReference type="NCBI Taxonomy" id="622664"/>
    <lineage>
        <taxon>Bacteria</taxon>
        <taxon>Bacillati</taxon>
        <taxon>Actinomycetota</taxon>
        <taxon>Actinomycetes</taxon>
        <taxon>Micrococcales</taxon>
        <taxon>Intrasporangiaceae</taxon>
        <taxon>Ornithinibacter</taxon>
    </lineage>
</organism>
<dbReference type="EMBL" id="BAABFX010000025">
    <property type="protein sequence ID" value="GAA4394945.1"/>
    <property type="molecule type" value="Genomic_DNA"/>
</dbReference>
<evidence type="ECO:0000256" key="3">
    <source>
        <dbReference type="ARBA" id="ARBA00022801"/>
    </source>
</evidence>
<protein>
    <submittedName>
        <fullName evidence="5">Gamma-glutamyltransferase</fullName>
    </submittedName>
</protein>
<keyword evidence="3" id="KW-0378">Hydrolase</keyword>
<dbReference type="Gene3D" id="3.60.20.40">
    <property type="match status" value="1"/>
</dbReference>
<dbReference type="PANTHER" id="PTHR43199:SF1">
    <property type="entry name" value="GLUTATHIONE HYDROLASE PROENZYME"/>
    <property type="match status" value="1"/>
</dbReference>
<evidence type="ECO:0000313" key="6">
    <source>
        <dbReference type="Proteomes" id="UP001500390"/>
    </source>
</evidence>
<evidence type="ECO:0000256" key="2">
    <source>
        <dbReference type="ARBA" id="ARBA00022679"/>
    </source>
</evidence>
<dbReference type="RefSeq" id="WP_246196898.1">
    <property type="nucleotide sequence ID" value="NZ_BAABFX010000025.1"/>
</dbReference>
<name>A0ABP8JRG2_9MICO</name>
<keyword evidence="2" id="KW-0808">Transferase</keyword>